<sequence>MNRTPSTDSRLAILALFAVTAAWGASFVLMKPAIERQPIPDFLATRFVIAAIILILVRPSVLSNITPRVWWTGGIAGVVLSIGYVAQTIGLHYATAAITGFLTGLYVVGTPLLAWLIFRQPLNRKVIVAASLGLAGLGVISLNSFGIGIGEIWIIVGAIFFALHIVVLGRWAPGNDSYALTVVQIVVVAICTAGMTFADGDGYIPPPDVDVWIAVLVTAVFATALAFLLQTWAQSKMDASRVAIILTAEVPWAAGLSVAVGQETLAVRTIIGGCIMIAAMLIAEWPSRRKPKKGEIIPVHPLGHFE</sequence>
<feature type="transmembrane region" description="Helical" evidence="6">
    <location>
        <begin position="69"/>
        <end position="87"/>
    </location>
</feature>
<dbReference type="GO" id="GO:0005886">
    <property type="term" value="C:plasma membrane"/>
    <property type="evidence" value="ECO:0007669"/>
    <property type="project" value="UniProtKB-SubCell"/>
</dbReference>
<comment type="subcellular location">
    <subcellularLocation>
        <location evidence="1">Cell membrane</location>
        <topology evidence="1">Multi-pass membrane protein</topology>
    </subcellularLocation>
</comment>
<keyword evidence="4 6" id="KW-1133">Transmembrane helix</keyword>
<accession>A0A6J6BC72</accession>
<dbReference type="EMBL" id="CAEZSG010000060">
    <property type="protein sequence ID" value="CAB4536435.1"/>
    <property type="molecule type" value="Genomic_DNA"/>
</dbReference>
<dbReference type="InterPro" id="IPR037185">
    <property type="entry name" value="EmrE-like"/>
</dbReference>
<dbReference type="InterPro" id="IPR051258">
    <property type="entry name" value="Diverse_Substrate_Transporter"/>
</dbReference>
<keyword evidence="5 6" id="KW-0472">Membrane</keyword>
<name>A0A6J6BC72_9ZZZZ</name>
<feature type="transmembrane region" description="Helical" evidence="6">
    <location>
        <begin position="93"/>
        <end position="114"/>
    </location>
</feature>
<keyword evidence="2" id="KW-1003">Cell membrane</keyword>
<evidence type="ECO:0000256" key="3">
    <source>
        <dbReference type="ARBA" id="ARBA00022692"/>
    </source>
</evidence>
<dbReference type="SUPFAM" id="SSF103481">
    <property type="entry name" value="Multidrug resistance efflux transporter EmrE"/>
    <property type="match status" value="2"/>
</dbReference>
<evidence type="ECO:0000259" key="7">
    <source>
        <dbReference type="Pfam" id="PF00892"/>
    </source>
</evidence>
<keyword evidence="3 6" id="KW-0812">Transmembrane</keyword>
<evidence type="ECO:0000256" key="4">
    <source>
        <dbReference type="ARBA" id="ARBA00022989"/>
    </source>
</evidence>
<feature type="domain" description="EamA" evidence="7">
    <location>
        <begin position="11"/>
        <end position="141"/>
    </location>
</feature>
<organism evidence="8">
    <name type="scientific">freshwater metagenome</name>
    <dbReference type="NCBI Taxonomy" id="449393"/>
    <lineage>
        <taxon>unclassified sequences</taxon>
        <taxon>metagenomes</taxon>
        <taxon>ecological metagenomes</taxon>
    </lineage>
</organism>
<proteinExistence type="predicted"/>
<feature type="domain" description="EamA" evidence="7">
    <location>
        <begin position="149"/>
        <end position="282"/>
    </location>
</feature>
<feature type="transmembrane region" description="Helical" evidence="6">
    <location>
        <begin position="209"/>
        <end position="229"/>
    </location>
</feature>
<dbReference type="PANTHER" id="PTHR42920:SF5">
    <property type="entry name" value="EAMA DOMAIN-CONTAINING PROTEIN"/>
    <property type="match status" value="1"/>
</dbReference>
<evidence type="ECO:0000256" key="1">
    <source>
        <dbReference type="ARBA" id="ARBA00004651"/>
    </source>
</evidence>
<evidence type="ECO:0000256" key="5">
    <source>
        <dbReference type="ARBA" id="ARBA00023136"/>
    </source>
</evidence>
<feature type="transmembrane region" description="Helical" evidence="6">
    <location>
        <begin position="40"/>
        <end position="57"/>
    </location>
</feature>
<feature type="transmembrane region" description="Helical" evidence="6">
    <location>
        <begin position="152"/>
        <end position="171"/>
    </location>
</feature>
<reference evidence="8" key="1">
    <citation type="submission" date="2020-05" db="EMBL/GenBank/DDBJ databases">
        <authorList>
            <person name="Chiriac C."/>
            <person name="Salcher M."/>
            <person name="Ghai R."/>
            <person name="Kavagutti S V."/>
        </authorList>
    </citation>
    <scope>NUCLEOTIDE SEQUENCE</scope>
</reference>
<dbReference type="Pfam" id="PF00892">
    <property type="entry name" value="EamA"/>
    <property type="match status" value="2"/>
</dbReference>
<dbReference type="PANTHER" id="PTHR42920">
    <property type="entry name" value="OS03G0707200 PROTEIN-RELATED"/>
    <property type="match status" value="1"/>
</dbReference>
<evidence type="ECO:0000256" key="2">
    <source>
        <dbReference type="ARBA" id="ARBA00022475"/>
    </source>
</evidence>
<feature type="transmembrane region" description="Helical" evidence="6">
    <location>
        <begin position="241"/>
        <end position="259"/>
    </location>
</feature>
<dbReference type="InterPro" id="IPR000620">
    <property type="entry name" value="EamA_dom"/>
</dbReference>
<feature type="transmembrane region" description="Helical" evidence="6">
    <location>
        <begin position="178"/>
        <end position="197"/>
    </location>
</feature>
<evidence type="ECO:0000256" key="6">
    <source>
        <dbReference type="SAM" id="Phobius"/>
    </source>
</evidence>
<feature type="transmembrane region" description="Helical" evidence="6">
    <location>
        <begin position="265"/>
        <end position="283"/>
    </location>
</feature>
<dbReference type="AlphaFoldDB" id="A0A6J6BC72"/>
<gene>
    <name evidence="8" type="ORF">UFOPK1413_00500</name>
</gene>
<feature type="transmembrane region" description="Helical" evidence="6">
    <location>
        <begin position="126"/>
        <end position="146"/>
    </location>
</feature>
<evidence type="ECO:0000313" key="8">
    <source>
        <dbReference type="EMBL" id="CAB4536435.1"/>
    </source>
</evidence>
<protein>
    <submittedName>
        <fullName evidence="8">Unannotated protein</fullName>
    </submittedName>
</protein>